<dbReference type="InterPro" id="IPR052719">
    <property type="entry name" value="CvpA-like"/>
</dbReference>
<evidence type="ECO:0000256" key="1">
    <source>
        <dbReference type="ARBA" id="ARBA00004141"/>
    </source>
</evidence>
<dbReference type="EMBL" id="JARGYU010000001">
    <property type="protein sequence ID" value="MDZ5761025.1"/>
    <property type="molecule type" value="Genomic_DNA"/>
</dbReference>
<keyword evidence="2 5" id="KW-0812">Transmembrane</keyword>
<comment type="subcellular location">
    <subcellularLocation>
        <location evidence="1">Membrane</location>
        <topology evidence="1">Multi-pass membrane protein</topology>
    </subcellularLocation>
</comment>
<protein>
    <submittedName>
        <fullName evidence="6">CvpA family protein</fullName>
    </submittedName>
</protein>
<dbReference type="AlphaFoldDB" id="A0AAE5AH10"/>
<dbReference type="InterPro" id="IPR003825">
    <property type="entry name" value="Colicin-V_CvpA"/>
</dbReference>
<name>A0AAE5AH10_9RICK</name>
<feature type="transmembrane region" description="Helical" evidence="5">
    <location>
        <begin position="7"/>
        <end position="28"/>
    </location>
</feature>
<evidence type="ECO:0000256" key="3">
    <source>
        <dbReference type="ARBA" id="ARBA00022989"/>
    </source>
</evidence>
<sequence>MQELNEIDIVVALIIVMSTLSGFYYGFLRSMIKLIGWIGVAYFSYISKPYMMELVESKIHSIVIAGVISYTIVIVISMIFFSIFNSILIGLLYGFSRSSIDKILGFGFGILRGSFFVVVIFTCVSRILSVFNDGDEKSALPGILLSSISYPYLSDARRSLMEDILPENFFPNDNVDLNLNDNIKDIGKNITDSDSSKKSSSSKIQSKTLKEIGNLSKKPQSQNSDQIKILQNAIKEMQK</sequence>
<evidence type="ECO:0000313" key="6">
    <source>
        <dbReference type="EMBL" id="MDZ5761025.1"/>
    </source>
</evidence>
<evidence type="ECO:0000256" key="4">
    <source>
        <dbReference type="ARBA" id="ARBA00023136"/>
    </source>
</evidence>
<dbReference type="PANTHER" id="PTHR36926:SF1">
    <property type="entry name" value="COLICIN V PRODUCTION PROTEIN"/>
    <property type="match status" value="1"/>
</dbReference>
<evidence type="ECO:0000313" key="7">
    <source>
        <dbReference type="Proteomes" id="UP001289135"/>
    </source>
</evidence>
<evidence type="ECO:0000256" key="5">
    <source>
        <dbReference type="SAM" id="Phobius"/>
    </source>
</evidence>
<keyword evidence="4 5" id="KW-0472">Membrane</keyword>
<evidence type="ECO:0000256" key="2">
    <source>
        <dbReference type="ARBA" id="ARBA00022692"/>
    </source>
</evidence>
<reference evidence="6" key="1">
    <citation type="submission" date="2023-02" db="EMBL/GenBank/DDBJ databases">
        <title>Host association and intracellularity evolved multiple times independently in the Rickettsiales.</title>
        <authorList>
            <person name="Castelli M."/>
            <person name="Nardi T."/>
            <person name="Gammuto L."/>
            <person name="Bellinzona G."/>
            <person name="Sabaneyeva E."/>
            <person name="Potekhin A."/>
            <person name="Serra V."/>
            <person name="Petroni G."/>
            <person name="Sassera D."/>
        </authorList>
    </citation>
    <scope>NUCLEOTIDE SEQUENCE</scope>
    <source>
        <strain evidence="6">USBL-36I1</strain>
    </source>
</reference>
<keyword evidence="7" id="KW-1185">Reference proteome</keyword>
<dbReference type="RefSeq" id="WP_322498457.1">
    <property type="nucleotide sequence ID" value="NZ_JARGYU010000001.1"/>
</dbReference>
<feature type="transmembrane region" description="Helical" evidence="5">
    <location>
        <begin position="34"/>
        <end position="51"/>
    </location>
</feature>
<dbReference type="GO" id="GO:0016020">
    <property type="term" value="C:membrane"/>
    <property type="evidence" value="ECO:0007669"/>
    <property type="project" value="UniProtKB-SubCell"/>
</dbReference>
<accession>A0AAE5AH10</accession>
<organism evidence="6 7">
    <name type="scientific">Lyticum sinuosum</name>
    <dbReference type="NCBI Taxonomy" id="1332059"/>
    <lineage>
        <taxon>Bacteria</taxon>
        <taxon>Pseudomonadati</taxon>
        <taxon>Pseudomonadota</taxon>
        <taxon>Alphaproteobacteria</taxon>
        <taxon>Rickettsiales</taxon>
        <taxon>Lyticum</taxon>
    </lineage>
</organism>
<feature type="transmembrane region" description="Helical" evidence="5">
    <location>
        <begin position="103"/>
        <end position="128"/>
    </location>
</feature>
<dbReference type="GO" id="GO:0009403">
    <property type="term" value="P:toxin biosynthetic process"/>
    <property type="evidence" value="ECO:0007669"/>
    <property type="project" value="InterPro"/>
</dbReference>
<feature type="transmembrane region" description="Helical" evidence="5">
    <location>
        <begin position="63"/>
        <end position="91"/>
    </location>
</feature>
<dbReference type="Pfam" id="PF02674">
    <property type="entry name" value="Colicin_V"/>
    <property type="match status" value="1"/>
</dbReference>
<proteinExistence type="predicted"/>
<keyword evidence="3 5" id="KW-1133">Transmembrane helix</keyword>
<dbReference type="Proteomes" id="UP001289135">
    <property type="component" value="Unassembled WGS sequence"/>
</dbReference>
<gene>
    <name evidence="6" type="ORF">Lyticum_00185</name>
</gene>
<dbReference type="PANTHER" id="PTHR36926">
    <property type="entry name" value="COLICIN V PRODUCTION PROTEIN"/>
    <property type="match status" value="1"/>
</dbReference>
<comment type="caution">
    <text evidence="6">The sequence shown here is derived from an EMBL/GenBank/DDBJ whole genome shotgun (WGS) entry which is preliminary data.</text>
</comment>